<protein>
    <submittedName>
        <fullName evidence="1">Endonuclease/exonuclease/phosphatase family protein</fullName>
    </submittedName>
</protein>
<dbReference type="Gene3D" id="3.60.10.10">
    <property type="entry name" value="Endonuclease/exonuclease/phosphatase"/>
    <property type="match status" value="1"/>
</dbReference>
<dbReference type="GO" id="GO:0004519">
    <property type="term" value="F:endonuclease activity"/>
    <property type="evidence" value="ECO:0007669"/>
    <property type="project" value="UniProtKB-KW"/>
</dbReference>
<proteinExistence type="predicted"/>
<reference evidence="1" key="1">
    <citation type="submission" date="2022-12" db="EMBL/GenBank/DDBJ databases">
        <title>Bacterial isolates from different developmental stages of Nematostella vectensis.</title>
        <authorList>
            <person name="Fraune S."/>
        </authorList>
    </citation>
    <scope>NUCLEOTIDE SEQUENCE</scope>
    <source>
        <strain evidence="1">G21630-S1</strain>
    </source>
</reference>
<comment type="caution">
    <text evidence="1">The sequence shown here is derived from an EMBL/GenBank/DDBJ whole genome shotgun (WGS) entry which is preliminary data.</text>
</comment>
<dbReference type="RefSeq" id="WP_269421843.1">
    <property type="nucleotide sequence ID" value="NZ_JAPWGY010000001.1"/>
</dbReference>
<name>A0ABT4LEV6_9PROT</name>
<dbReference type="PANTHER" id="PTHR42834">
    <property type="entry name" value="ENDONUCLEASE/EXONUCLEASE/PHOSPHATASE FAMILY PROTEIN (AFU_ORTHOLOGUE AFUA_3G09210)"/>
    <property type="match status" value="1"/>
</dbReference>
<organism evidence="1 2">
    <name type="scientific">Kiloniella laminariae</name>
    <dbReference type="NCBI Taxonomy" id="454162"/>
    <lineage>
        <taxon>Bacteria</taxon>
        <taxon>Pseudomonadati</taxon>
        <taxon>Pseudomonadota</taxon>
        <taxon>Alphaproteobacteria</taxon>
        <taxon>Rhodospirillales</taxon>
        <taxon>Kiloniellaceae</taxon>
        <taxon>Kiloniella</taxon>
    </lineage>
</organism>
<keyword evidence="1" id="KW-0378">Hydrolase</keyword>
<dbReference type="EMBL" id="JAPWGY010000001">
    <property type="protein sequence ID" value="MCZ4279643.1"/>
    <property type="molecule type" value="Genomic_DNA"/>
</dbReference>
<dbReference type="InterPro" id="IPR036691">
    <property type="entry name" value="Endo/exonu/phosph_ase_sf"/>
</dbReference>
<evidence type="ECO:0000313" key="1">
    <source>
        <dbReference type="EMBL" id="MCZ4279643.1"/>
    </source>
</evidence>
<keyword evidence="1" id="KW-0540">Nuclease</keyword>
<keyword evidence="2" id="KW-1185">Reference proteome</keyword>
<keyword evidence="1" id="KW-0255">Endonuclease</keyword>
<dbReference type="PANTHER" id="PTHR42834:SF1">
    <property type="entry name" value="ENDONUCLEASE_EXONUCLEASE_PHOSPHATASE FAMILY PROTEIN (AFU_ORTHOLOGUE AFUA_3G09210)"/>
    <property type="match status" value="1"/>
</dbReference>
<accession>A0ABT4LEV6</accession>
<evidence type="ECO:0000313" key="2">
    <source>
        <dbReference type="Proteomes" id="UP001069802"/>
    </source>
</evidence>
<dbReference type="Proteomes" id="UP001069802">
    <property type="component" value="Unassembled WGS sequence"/>
</dbReference>
<dbReference type="SUPFAM" id="SSF56219">
    <property type="entry name" value="DNase I-like"/>
    <property type="match status" value="1"/>
</dbReference>
<gene>
    <name evidence="1" type="ORF">O4H49_02560</name>
</gene>
<sequence length="339" mass="38968">MSDLKITSWNIEHMKRLFETGGSATVQQRRARRRESVAAEITALDADVLCVLEGPASATDMKEFCDNDLAGKWQLIEAADDQYGIRGSQYIWFLVKNHLASDASLLPVATFREFAGESWKVHYWGDFEEQTHRHYRTPQTLLLDWRGERLEFIGLHLKSKFVQRGASDWAAGGQQKQDYIRAAIKARIKLTTEAQNVRNYIDRKFAQLAAPNIFVMGDLNDGPGKEYFERQYLFFDLLSNIQGDVFFARRFLNHALFDAPEELRWSVNFQDFVDPERDPHILLDHILFTQALVDGSKPFEIRSGAGRVEHEIHEEINAPLPQYAHSSDHRPVSVTLSEK</sequence>